<evidence type="ECO:0000256" key="4">
    <source>
        <dbReference type="ARBA" id="ARBA00023136"/>
    </source>
</evidence>
<accession>A0A4P8IA79</accession>
<feature type="transmembrane region" description="Helical" evidence="5">
    <location>
        <begin position="113"/>
        <end position="137"/>
    </location>
</feature>
<sequence length="170" mass="19140">MGQIILIVLLLILIFDTIRGFKRGFLKSLLLLATWLLTFAIAYSTADTIKQYVIKMFMNSKQNILTDQLAYFIAFALIVVVLKILFSILVGIISKFGDLPVIGWFNHLFGGVLGFAKGVIVVSFLLFAIYLCQYVGLQQEYSQWMQSSSLLQFMVENNPVISILKGAIPF</sequence>
<dbReference type="Proteomes" id="UP000298653">
    <property type="component" value="Chromosome"/>
</dbReference>
<feature type="transmembrane region" description="Helical" evidence="5">
    <location>
        <begin position="30"/>
        <end position="49"/>
    </location>
</feature>
<keyword evidence="3 5" id="KW-1133">Transmembrane helix</keyword>
<keyword evidence="2 5" id="KW-0812">Transmembrane</keyword>
<dbReference type="Pfam" id="PF02674">
    <property type="entry name" value="Colicin_V"/>
    <property type="match status" value="1"/>
</dbReference>
<dbReference type="PANTHER" id="PTHR37306:SF1">
    <property type="entry name" value="COLICIN V PRODUCTION PROTEIN"/>
    <property type="match status" value="1"/>
</dbReference>
<dbReference type="GO" id="GO:0016020">
    <property type="term" value="C:membrane"/>
    <property type="evidence" value="ECO:0007669"/>
    <property type="project" value="UniProtKB-SubCell"/>
</dbReference>
<reference evidence="6 7" key="1">
    <citation type="submission" date="2019-05" db="EMBL/GenBank/DDBJ databases">
        <title>Complete genome sequencing of Anaerostipes rhamnosivorans.</title>
        <authorList>
            <person name="Bui T.P.N."/>
            <person name="de Vos W.M."/>
        </authorList>
    </citation>
    <scope>NUCLEOTIDE SEQUENCE [LARGE SCALE GENOMIC DNA]</scope>
    <source>
        <strain evidence="6 7">1y2</strain>
    </source>
</reference>
<gene>
    <name evidence="6" type="ORF">AR1Y2_0081</name>
</gene>
<dbReference type="KEGG" id="arf:AR1Y2_0081"/>
<evidence type="ECO:0000256" key="5">
    <source>
        <dbReference type="SAM" id="Phobius"/>
    </source>
</evidence>
<dbReference type="OrthoDB" id="2054803at2"/>
<evidence type="ECO:0000313" key="7">
    <source>
        <dbReference type="Proteomes" id="UP000298653"/>
    </source>
</evidence>
<evidence type="ECO:0000256" key="2">
    <source>
        <dbReference type="ARBA" id="ARBA00022692"/>
    </source>
</evidence>
<organism evidence="6 7">
    <name type="scientific">Anaerostipes rhamnosivorans</name>
    <dbReference type="NCBI Taxonomy" id="1229621"/>
    <lineage>
        <taxon>Bacteria</taxon>
        <taxon>Bacillati</taxon>
        <taxon>Bacillota</taxon>
        <taxon>Clostridia</taxon>
        <taxon>Lachnospirales</taxon>
        <taxon>Lachnospiraceae</taxon>
        <taxon>Anaerostipes</taxon>
    </lineage>
</organism>
<evidence type="ECO:0000313" key="6">
    <source>
        <dbReference type="EMBL" id="QCP33535.1"/>
    </source>
</evidence>
<dbReference type="InterPro" id="IPR003825">
    <property type="entry name" value="Colicin-V_CvpA"/>
</dbReference>
<dbReference type="AlphaFoldDB" id="A0A4P8IA79"/>
<evidence type="ECO:0000256" key="3">
    <source>
        <dbReference type="ARBA" id="ARBA00022989"/>
    </source>
</evidence>
<comment type="subcellular location">
    <subcellularLocation>
        <location evidence="1">Membrane</location>
        <topology evidence="1">Multi-pass membrane protein</topology>
    </subcellularLocation>
</comment>
<feature type="transmembrane region" description="Helical" evidence="5">
    <location>
        <begin position="69"/>
        <end position="93"/>
    </location>
</feature>
<name>A0A4P8IA79_9FIRM</name>
<protein>
    <submittedName>
        <fullName evidence="6">Putative colicin V production protein</fullName>
    </submittedName>
</protein>
<keyword evidence="4 5" id="KW-0472">Membrane</keyword>
<dbReference type="EMBL" id="CP040058">
    <property type="protein sequence ID" value="QCP33535.1"/>
    <property type="molecule type" value="Genomic_DNA"/>
</dbReference>
<proteinExistence type="predicted"/>
<dbReference type="RefSeq" id="WP_137327200.1">
    <property type="nucleotide sequence ID" value="NZ_CP040058.1"/>
</dbReference>
<dbReference type="GO" id="GO:0009403">
    <property type="term" value="P:toxin biosynthetic process"/>
    <property type="evidence" value="ECO:0007669"/>
    <property type="project" value="InterPro"/>
</dbReference>
<keyword evidence="7" id="KW-1185">Reference proteome</keyword>
<evidence type="ECO:0000256" key="1">
    <source>
        <dbReference type="ARBA" id="ARBA00004141"/>
    </source>
</evidence>
<dbReference type="PANTHER" id="PTHR37306">
    <property type="entry name" value="COLICIN V PRODUCTION PROTEIN"/>
    <property type="match status" value="1"/>
</dbReference>